<evidence type="ECO:0000256" key="6">
    <source>
        <dbReference type="SAM" id="MobiDB-lite"/>
    </source>
</evidence>
<name>A0A2T2WSJ1_9FIRM</name>
<protein>
    <submittedName>
        <fullName evidence="9">GtrA family protein</fullName>
    </submittedName>
</protein>
<organism evidence="9 10">
    <name type="scientific">Sulfobacillus benefaciens</name>
    <dbReference type="NCBI Taxonomy" id="453960"/>
    <lineage>
        <taxon>Bacteria</taxon>
        <taxon>Bacillati</taxon>
        <taxon>Bacillota</taxon>
        <taxon>Clostridia</taxon>
        <taxon>Eubacteriales</taxon>
        <taxon>Clostridiales Family XVII. Incertae Sedis</taxon>
        <taxon>Sulfobacillus</taxon>
    </lineage>
</organism>
<proteinExistence type="inferred from homology"/>
<evidence type="ECO:0000256" key="3">
    <source>
        <dbReference type="ARBA" id="ARBA00022692"/>
    </source>
</evidence>
<comment type="subcellular location">
    <subcellularLocation>
        <location evidence="1">Membrane</location>
        <topology evidence="1">Multi-pass membrane protein</topology>
    </subcellularLocation>
</comment>
<gene>
    <name evidence="9" type="ORF">C7B43_17445</name>
</gene>
<reference evidence="9 10" key="1">
    <citation type="journal article" date="2014" name="BMC Genomics">
        <title>Comparison of environmental and isolate Sulfobacillus genomes reveals diverse carbon, sulfur, nitrogen, and hydrogen metabolisms.</title>
        <authorList>
            <person name="Justice N.B."/>
            <person name="Norman A."/>
            <person name="Brown C.T."/>
            <person name="Singh A."/>
            <person name="Thomas B.C."/>
            <person name="Banfield J.F."/>
        </authorList>
    </citation>
    <scope>NUCLEOTIDE SEQUENCE [LARGE SCALE GENOMIC DNA]</scope>
    <source>
        <strain evidence="9">AMDSBA1</strain>
    </source>
</reference>
<evidence type="ECO:0000256" key="5">
    <source>
        <dbReference type="ARBA" id="ARBA00023136"/>
    </source>
</evidence>
<accession>A0A2T2WSJ1</accession>
<feature type="transmembrane region" description="Helical" evidence="7">
    <location>
        <begin position="39"/>
        <end position="64"/>
    </location>
</feature>
<evidence type="ECO:0000256" key="1">
    <source>
        <dbReference type="ARBA" id="ARBA00004141"/>
    </source>
</evidence>
<keyword evidence="4 7" id="KW-1133">Transmembrane helix</keyword>
<dbReference type="GO" id="GO:0005886">
    <property type="term" value="C:plasma membrane"/>
    <property type="evidence" value="ECO:0007669"/>
    <property type="project" value="TreeGrafter"/>
</dbReference>
<keyword evidence="5 7" id="KW-0472">Membrane</keyword>
<evidence type="ECO:0000313" key="9">
    <source>
        <dbReference type="EMBL" id="PSR25182.1"/>
    </source>
</evidence>
<dbReference type="PANTHER" id="PTHR38459">
    <property type="entry name" value="PROPHAGE BACTOPRENOL-LINKED GLUCOSE TRANSLOCASE HOMOLOG"/>
    <property type="match status" value="1"/>
</dbReference>
<dbReference type="EMBL" id="PXYT01000059">
    <property type="protein sequence ID" value="PSR25182.1"/>
    <property type="molecule type" value="Genomic_DNA"/>
</dbReference>
<dbReference type="AlphaFoldDB" id="A0A2T2WSJ1"/>
<evidence type="ECO:0000313" key="10">
    <source>
        <dbReference type="Proteomes" id="UP000242699"/>
    </source>
</evidence>
<feature type="region of interest" description="Disordered" evidence="6">
    <location>
        <begin position="1"/>
        <end position="22"/>
    </location>
</feature>
<dbReference type="GO" id="GO:0000271">
    <property type="term" value="P:polysaccharide biosynthetic process"/>
    <property type="evidence" value="ECO:0007669"/>
    <property type="project" value="InterPro"/>
</dbReference>
<feature type="domain" description="GtrA/DPMS transmembrane" evidence="8">
    <location>
        <begin position="41"/>
        <end position="153"/>
    </location>
</feature>
<feature type="transmembrane region" description="Helical" evidence="7">
    <location>
        <begin position="102"/>
        <end position="122"/>
    </location>
</feature>
<feature type="transmembrane region" description="Helical" evidence="7">
    <location>
        <begin position="70"/>
        <end position="90"/>
    </location>
</feature>
<keyword evidence="3 7" id="KW-0812">Transmembrane</keyword>
<dbReference type="Proteomes" id="UP000242699">
    <property type="component" value="Unassembled WGS sequence"/>
</dbReference>
<dbReference type="InterPro" id="IPR007267">
    <property type="entry name" value="GtrA_DPMS_TM"/>
</dbReference>
<dbReference type="PANTHER" id="PTHR38459:SF1">
    <property type="entry name" value="PROPHAGE BACTOPRENOL-LINKED GLUCOSE TRANSLOCASE HOMOLOG"/>
    <property type="match status" value="1"/>
</dbReference>
<sequence>MDGGKATRTKRTGRRASSRRRTDTLRSMIRKYQTVIKRFVRYGIIGASGVGVNLGILTILRHIWPEAATLTYVIAVEASIISNYVLNAFFTFRSRLNLSSMWRYNVVSFGGLVLQTTIYRILLAQHFNYVVADLIAIPFGTILGFVLSIVWVFRAREGFSSNDQVNNPVAGTSASPPRRSAGRR</sequence>
<evidence type="ECO:0000256" key="4">
    <source>
        <dbReference type="ARBA" id="ARBA00022989"/>
    </source>
</evidence>
<evidence type="ECO:0000256" key="7">
    <source>
        <dbReference type="SAM" id="Phobius"/>
    </source>
</evidence>
<evidence type="ECO:0000256" key="2">
    <source>
        <dbReference type="ARBA" id="ARBA00009399"/>
    </source>
</evidence>
<feature type="transmembrane region" description="Helical" evidence="7">
    <location>
        <begin position="134"/>
        <end position="153"/>
    </location>
</feature>
<dbReference type="Pfam" id="PF04138">
    <property type="entry name" value="GtrA_DPMS_TM"/>
    <property type="match status" value="1"/>
</dbReference>
<evidence type="ECO:0000259" key="8">
    <source>
        <dbReference type="Pfam" id="PF04138"/>
    </source>
</evidence>
<feature type="compositionally biased region" description="Basic residues" evidence="6">
    <location>
        <begin position="7"/>
        <end position="19"/>
    </location>
</feature>
<dbReference type="InterPro" id="IPR051401">
    <property type="entry name" value="GtrA_CellWall_Glycosyl"/>
</dbReference>
<comment type="caution">
    <text evidence="9">The sequence shown here is derived from an EMBL/GenBank/DDBJ whole genome shotgun (WGS) entry which is preliminary data.</text>
</comment>
<comment type="similarity">
    <text evidence="2">Belongs to the GtrA family.</text>
</comment>